<gene>
    <name evidence="17" type="ORF">KTA_36400</name>
</gene>
<dbReference type="SFLD" id="SFLDG01386">
    <property type="entry name" value="main_SPASM_domain-containing"/>
    <property type="match status" value="1"/>
</dbReference>
<keyword evidence="4" id="KW-0479">Metal-binding</keyword>
<evidence type="ECO:0000256" key="1">
    <source>
        <dbReference type="ARBA" id="ARBA00001966"/>
    </source>
</evidence>
<evidence type="ECO:0000256" key="3">
    <source>
        <dbReference type="ARBA" id="ARBA00022691"/>
    </source>
</evidence>
<accession>A0A455T7L6</accession>
<dbReference type="GO" id="GO:0051539">
    <property type="term" value="F:4 iron, 4 sulfur cluster binding"/>
    <property type="evidence" value="ECO:0007669"/>
    <property type="project" value="UniProtKB-KW"/>
</dbReference>
<dbReference type="PANTHER" id="PTHR11228">
    <property type="entry name" value="RADICAL SAM DOMAIN PROTEIN"/>
    <property type="match status" value="1"/>
</dbReference>
<dbReference type="InterPro" id="IPR034480">
    <property type="entry name" value="Heme_synthase-like"/>
</dbReference>
<comment type="catalytic activity">
    <reaction evidence="9">
        <text>[mycofactocin precursor peptide]-C-terminal glycyl-L-valyl-L-tyrosine + S-adenosyl-L-methionine = [mycofactocin precursor peptide]-C-terminal glycyl-N-{[2-(4-hydroxyphenyl)ethenyl]-3-methylbutanamide} + 5'-deoxyadenosine + L-methionine + CO2</text>
        <dbReference type="Rhea" id="RHEA:65492"/>
        <dbReference type="Rhea" id="RHEA-COMP:16815"/>
        <dbReference type="Rhea" id="RHEA-COMP:16816"/>
        <dbReference type="ChEBI" id="CHEBI:16526"/>
        <dbReference type="ChEBI" id="CHEBI:17319"/>
        <dbReference type="ChEBI" id="CHEBI:57844"/>
        <dbReference type="ChEBI" id="CHEBI:59789"/>
        <dbReference type="ChEBI" id="CHEBI:156515"/>
        <dbReference type="ChEBI" id="CHEBI:156517"/>
        <dbReference type="EC" id="1.3.98.7"/>
    </reaction>
</comment>
<evidence type="ECO:0000256" key="13">
    <source>
        <dbReference type="ARBA" id="ARBA00074337"/>
    </source>
</evidence>
<name>A0A455T7L6_9CHLR</name>
<dbReference type="InterPro" id="IPR007197">
    <property type="entry name" value="rSAM"/>
</dbReference>
<keyword evidence="7" id="KW-0411">Iron-sulfur</keyword>
<dbReference type="NCBIfam" id="TIGR04085">
    <property type="entry name" value="rSAM_more_4Fe4S"/>
    <property type="match status" value="1"/>
</dbReference>
<dbReference type="SFLD" id="SFLDG01385">
    <property type="entry name" value="heme_carboxy_lyase_like"/>
    <property type="match status" value="1"/>
</dbReference>
<dbReference type="InterPro" id="IPR013785">
    <property type="entry name" value="Aldolase_TIM"/>
</dbReference>
<comment type="cofactor">
    <cofactor evidence="1">
        <name>[4Fe-4S] cluster</name>
        <dbReference type="ChEBI" id="CHEBI:49883"/>
    </cofactor>
</comment>
<protein>
    <recommendedName>
        <fullName evidence="13">Mycofactocin maturase MftC</fullName>
        <ecNumber evidence="11">1.3.98.7</ecNumber>
        <ecNumber evidence="12">4.1.99.26</ecNumber>
    </recommendedName>
    <alternativeName>
        <fullName evidence="15">[Mycofactocin precursor peptide]-pyrrolidinone derivative synthase</fullName>
    </alternativeName>
    <alternativeName>
        <fullName evidence="14">[Mycofactocin precursor peptide]-tyrosine decarboxylase</fullName>
    </alternativeName>
</protein>
<dbReference type="PANTHER" id="PTHR11228:SF7">
    <property type="entry name" value="PQQA PEPTIDE CYCLASE"/>
    <property type="match status" value="1"/>
</dbReference>
<dbReference type="SFLD" id="SFLDS00029">
    <property type="entry name" value="Radical_SAM"/>
    <property type="match status" value="1"/>
</dbReference>
<evidence type="ECO:0000256" key="15">
    <source>
        <dbReference type="ARBA" id="ARBA00079192"/>
    </source>
</evidence>
<evidence type="ECO:0000259" key="16">
    <source>
        <dbReference type="PROSITE" id="PS51918"/>
    </source>
</evidence>
<keyword evidence="5" id="KW-0560">Oxidoreductase</keyword>
<keyword evidence="2" id="KW-0004">4Fe-4S</keyword>
<dbReference type="SFLD" id="SFLDG01067">
    <property type="entry name" value="SPASM/twitch_domain_containing"/>
    <property type="match status" value="1"/>
</dbReference>
<keyword evidence="8" id="KW-0456">Lyase</keyword>
<evidence type="ECO:0000256" key="8">
    <source>
        <dbReference type="ARBA" id="ARBA00023239"/>
    </source>
</evidence>
<dbReference type="InterPro" id="IPR023913">
    <property type="entry name" value="MftC"/>
</dbReference>
<dbReference type="InterPro" id="IPR058240">
    <property type="entry name" value="rSAM_sf"/>
</dbReference>
<dbReference type="EC" id="1.3.98.7" evidence="11"/>
<dbReference type="CDD" id="cd01335">
    <property type="entry name" value="Radical_SAM"/>
    <property type="match status" value="1"/>
</dbReference>
<proteinExistence type="predicted"/>
<dbReference type="Gene3D" id="3.20.20.70">
    <property type="entry name" value="Aldolase class I"/>
    <property type="match status" value="1"/>
</dbReference>
<evidence type="ECO:0000256" key="5">
    <source>
        <dbReference type="ARBA" id="ARBA00023002"/>
    </source>
</evidence>
<comment type="catalytic activity">
    <reaction evidence="10">
        <text>[mycofactocin precursor peptide]-C-terminal glycyl-N-{[2-(4-hydroxyphenyl)ethenyl]-3-methylbutanamide} + AH2 + S-adenosyl-L-methionine = [mycofactocin precursor peptide]-C-terminal glycyl-N-{5-[(4-hydroxyphenyl)methyl]-4,4-dimethyl-2-oxopyrrolidin-3-yl}acetamide + 5'-deoxyadenosine + L-methionine + A + H(+)</text>
        <dbReference type="Rhea" id="RHEA:65500"/>
        <dbReference type="Rhea" id="RHEA-COMP:16816"/>
        <dbReference type="Rhea" id="RHEA-COMP:16818"/>
        <dbReference type="ChEBI" id="CHEBI:13193"/>
        <dbReference type="ChEBI" id="CHEBI:15378"/>
        <dbReference type="ChEBI" id="CHEBI:17319"/>
        <dbReference type="ChEBI" id="CHEBI:17499"/>
        <dbReference type="ChEBI" id="CHEBI:57844"/>
        <dbReference type="ChEBI" id="CHEBI:59789"/>
        <dbReference type="ChEBI" id="CHEBI:156517"/>
        <dbReference type="ChEBI" id="CHEBI:156518"/>
        <dbReference type="EC" id="4.1.99.26"/>
    </reaction>
</comment>
<keyword evidence="6" id="KW-0408">Iron</keyword>
<evidence type="ECO:0000256" key="9">
    <source>
        <dbReference type="ARBA" id="ARBA00051525"/>
    </source>
</evidence>
<dbReference type="InterPro" id="IPR034391">
    <property type="entry name" value="AdoMet-like_SPASM_containing"/>
</dbReference>
<dbReference type="SFLD" id="SFLDF00316">
    <property type="entry name" value="C-terminal_tyrosine_decarboxyl"/>
    <property type="match status" value="1"/>
</dbReference>
<evidence type="ECO:0000256" key="12">
    <source>
        <dbReference type="ARBA" id="ARBA00066804"/>
    </source>
</evidence>
<dbReference type="GO" id="GO:0003824">
    <property type="term" value="F:catalytic activity"/>
    <property type="evidence" value="ECO:0007669"/>
    <property type="project" value="InterPro"/>
</dbReference>
<sequence>MTQFVQFLGRGRRGAEDRGLPGPTTLHPLARAAFAETDNPPSAARVSGSQRFLRGGLSAPITVTWEITAACNLACVHCLSSSGKRRPRELTTDQALALVDELAEMQVFQVHFGGGEPFMYPGIWRVLERCRERDLVICVSTNGTLITPERARRLAALEPIYFQVSLDGATPETNDRIRGRDAFRRALRGLERLAAAGLSLTVNSVLTRYSFPELDRLYAIASSFGAKLRVTRLRPSGRGRTVWAELHPTREQYRDFVAWLREHPDVLTADSFFHLNAFGERLAGLDMCGAATATCCICPEGEVYPCAFFQTPEFEAGNLHEQSFREIWERSPVFAFYRQMGAGACGGCARYDLCHGGCPATKWFVQRSLRVRDPECVLADSAALPLTTEQETADGALVAACSSPIGQGCACQE</sequence>
<dbReference type="EMBL" id="AP019377">
    <property type="protein sequence ID" value="BBH95441.1"/>
    <property type="molecule type" value="Genomic_DNA"/>
</dbReference>
<dbReference type="SMART" id="SM00729">
    <property type="entry name" value="Elp3"/>
    <property type="match status" value="1"/>
</dbReference>
<reference evidence="17" key="1">
    <citation type="submission" date="2018-12" db="EMBL/GenBank/DDBJ databases">
        <title>Novel natural products biosynthetic potential of the class Ktedonobacteria.</title>
        <authorList>
            <person name="Zheng Y."/>
            <person name="Saitou A."/>
            <person name="Wang C.M."/>
            <person name="Toyoda A."/>
            <person name="Minakuchi Y."/>
            <person name="Sekiguchi Y."/>
            <person name="Ueda K."/>
            <person name="Takano H."/>
            <person name="Sakai Y."/>
            <person name="Yokota A."/>
            <person name="Yabe S."/>
        </authorList>
    </citation>
    <scope>NUCLEOTIDE SEQUENCE</scope>
    <source>
        <strain evidence="17">A3-2</strain>
    </source>
</reference>
<evidence type="ECO:0000256" key="10">
    <source>
        <dbReference type="ARBA" id="ARBA00051925"/>
    </source>
</evidence>
<dbReference type="Pfam" id="PF04055">
    <property type="entry name" value="Radical_SAM"/>
    <property type="match status" value="1"/>
</dbReference>
<dbReference type="FunFam" id="3.20.20.70:FF:000188">
    <property type="entry name" value="Mycofactocin radical SAM maturase MftC"/>
    <property type="match status" value="1"/>
</dbReference>
<dbReference type="InterPro" id="IPR023885">
    <property type="entry name" value="4Fe4S-binding_SPASM_dom"/>
</dbReference>
<dbReference type="PROSITE" id="PS51918">
    <property type="entry name" value="RADICAL_SAM"/>
    <property type="match status" value="1"/>
</dbReference>
<dbReference type="SFLD" id="SFLDG01387">
    <property type="entry name" value="BtrN-like_SPASM_domain_contain"/>
    <property type="match status" value="1"/>
</dbReference>
<dbReference type="InterPro" id="IPR050377">
    <property type="entry name" value="Radical_SAM_PqqE_MftC-like"/>
</dbReference>
<evidence type="ECO:0000313" key="17">
    <source>
        <dbReference type="EMBL" id="BBH95441.1"/>
    </source>
</evidence>
<dbReference type="Pfam" id="PF13186">
    <property type="entry name" value="SPASM"/>
    <property type="match status" value="1"/>
</dbReference>
<evidence type="ECO:0000256" key="4">
    <source>
        <dbReference type="ARBA" id="ARBA00022723"/>
    </source>
</evidence>
<dbReference type="InterPro" id="IPR006638">
    <property type="entry name" value="Elp3/MiaA/NifB-like_rSAM"/>
</dbReference>
<evidence type="ECO:0000256" key="6">
    <source>
        <dbReference type="ARBA" id="ARBA00023004"/>
    </source>
</evidence>
<evidence type="ECO:0000256" key="11">
    <source>
        <dbReference type="ARBA" id="ARBA00066739"/>
    </source>
</evidence>
<evidence type="ECO:0000256" key="14">
    <source>
        <dbReference type="ARBA" id="ARBA00077306"/>
    </source>
</evidence>
<dbReference type="GO" id="GO:0046872">
    <property type="term" value="F:metal ion binding"/>
    <property type="evidence" value="ECO:0007669"/>
    <property type="project" value="UniProtKB-KW"/>
</dbReference>
<organism evidence="17">
    <name type="scientific">Thermogemmatispora argillosa</name>
    <dbReference type="NCBI Taxonomy" id="2045280"/>
    <lineage>
        <taxon>Bacteria</taxon>
        <taxon>Bacillati</taxon>
        <taxon>Chloroflexota</taxon>
        <taxon>Ktedonobacteria</taxon>
        <taxon>Thermogemmatisporales</taxon>
        <taxon>Thermogemmatisporaceae</taxon>
        <taxon>Thermogemmatispora</taxon>
    </lineage>
</organism>
<evidence type="ECO:0000256" key="7">
    <source>
        <dbReference type="ARBA" id="ARBA00023014"/>
    </source>
</evidence>
<evidence type="ECO:0000256" key="2">
    <source>
        <dbReference type="ARBA" id="ARBA00022485"/>
    </source>
</evidence>
<dbReference type="EC" id="4.1.99.26" evidence="12"/>
<feature type="domain" description="Radical SAM core" evidence="16">
    <location>
        <begin position="57"/>
        <end position="267"/>
    </location>
</feature>
<dbReference type="SUPFAM" id="SSF102114">
    <property type="entry name" value="Radical SAM enzymes"/>
    <property type="match status" value="1"/>
</dbReference>
<dbReference type="NCBIfam" id="TIGR03962">
    <property type="entry name" value="mycofact_rSAM"/>
    <property type="match status" value="1"/>
</dbReference>
<dbReference type="AlphaFoldDB" id="A0A455T7L6"/>
<keyword evidence="3" id="KW-0949">S-adenosyl-L-methionine</keyword>